<proteinExistence type="predicted"/>
<dbReference type="Proteomes" id="UP000326565">
    <property type="component" value="Unassembled WGS sequence"/>
</dbReference>
<feature type="domain" description="DNA topoisomerase I catalytic core eukaryotic-type" evidence="1">
    <location>
        <begin position="4"/>
        <end position="60"/>
    </location>
</feature>
<dbReference type="AlphaFoldDB" id="A0A5N5WV77"/>
<dbReference type="Gene3D" id="1.10.132.10">
    <property type="match status" value="1"/>
</dbReference>
<reference evidence="2 3" key="1">
    <citation type="submission" date="2019-04" db="EMBL/GenBank/DDBJ databases">
        <title>Friends and foes A comparative genomics study of 23 Aspergillus species from section Flavi.</title>
        <authorList>
            <consortium name="DOE Joint Genome Institute"/>
            <person name="Kjaerbolling I."/>
            <person name="Vesth T."/>
            <person name="Frisvad J.C."/>
            <person name="Nybo J.L."/>
            <person name="Theobald S."/>
            <person name="Kildgaard S."/>
            <person name="Isbrandt T."/>
            <person name="Kuo A."/>
            <person name="Sato A."/>
            <person name="Lyhne E.K."/>
            <person name="Kogle M.E."/>
            <person name="Wiebenga A."/>
            <person name="Kun R.S."/>
            <person name="Lubbers R.J."/>
            <person name="Makela M.R."/>
            <person name="Barry K."/>
            <person name="Chovatia M."/>
            <person name="Clum A."/>
            <person name="Daum C."/>
            <person name="Haridas S."/>
            <person name="He G."/>
            <person name="LaButti K."/>
            <person name="Lipzen A."/>
            <person name="Mondo S."/>
            <person name="Riley R."/>
            <person name="Salamov A."/>
            <person name="Simmons B.A."/>
            <person name="Magnuson J.K."/>
            <person name="Henrissat B."/>
            <person name="Mortensen U.H."/>
            <person name="Larsen T.O."/>
            <person name="Devries R.P."/>
            <person name="Grigoriev I.V."/>
            <person name="Machida M."/>
            <person name="Baker S.E."/>
            <person name="Andersen M.R."/>
        </authorList>
    </citation>
    <scope>NUCLEOTIDE SEQUENCE [LARGE SCALE GENOMIC DNA]</scope>
    <source>
        <strain evidence="2 3">CBS 151.66</strain>
    </source>
</reference>
<dbReference type="Pfam" id="PF01028">
    <property type="entry name" value="Topoisom_I"/>
    <property type="match status" value="1"/>
</dbReference>
<dbReference type="GO" id="GO:0005694">
    <property type="term" value="C:chromosome"/>
    <property type="evidence" value="ECO:0007669"/>
    <property type="project" value="InterPro"/>
</dbReference>
<name>A0A5N5WV77_9EURO</name>
<dbReference type="SUPFAM" id="SSF56349">
    <property type="entry name" value="DNA breaking-rejoining enzymes"/>
    <property type="match status" value="1"/>
</dbReference>
<dbReference type="GO" id="GO:0003917">
    <property type="term" value="F:DNA topoisomerase type I (single strand cut, ATP-independent) activity"/>
    <property type="evidence" value="ECO:0007669"/>
    <property type="project" value="InterPro"/>
</dbReference>
<accession>A0A5N5WV77</accession>
<evidence type="ECO:0000313" key="2">
    <source>
        <dbReference type="EMBL" id="KAB8072433.1"/>
    </source>
</evidence>
<evidence type="ECO:0000313" key="3">
    <source>
        <dbReference type="Proteomes" id="UP000326565"/>
    </source>
</evidence>
<evidence type="ECO:0000259" key="1">
    <source>
        <dbReference type="Pfam" id="PF01028"/>
    </source>
</evidence>
<dbReference type="InterPro" id="IPR011010">
    <property type="entry name" value="DNA_brk_join_enz"/>
</dbReference>
<dbReference type="InterPro" id="IPR013500">
    <property type="entry name" value="TopoI_cat_euk"/>
</dbReference>
<dbReference type="EMBL" id="ML732247">
    <property type="protein sequence ID" value="KAB8072433.1"/>
    <property type="molecule type" value="Genomic_DNA"/>
</dbReference>
<dbReference type="GO" id="GO:0006265">
    <property type="term" value="P:DNA topological change"/>
    <property type="evidence" value="ECO:0007669"/>
    <property type="project" value="InterPro"/>
</dbReference>
<gene>
    <name evidence="2" type="ORF">BDV29DRAFT_151100</name>
</gene>
<dbReference type="GO" id="GO:0003677">
    <property type="term" value="F:DNA binding"/>
    <property type="evidence" value="ECO:0007669"/>
    <property type="project" value="InterPro"/>
</dbReference>
<organism evidence="2 3">
    <name type="scientific">Aspergillus leporis</name>
    <dbReference type="NCBI Taxonomy" id="41062"/>
    <lineage>
        <taxon>Eukaryota</taxon>
        <taxon>Fungi</taxon>
        <taxon>Dikarya</taxon>
        <taxon>Ascomycota</taxon>
        <taxon>Pezizomycotina</taxon>
        <taxon>Eurotiomycetes</taxon>
        <taxon>Eurotiomycetidae</taxon>
        <taxon>Eurotiales</taxon>
        <taxon>Aspergillaceae</taxon>
        <taxon>Aspergillus</taxon>
        <taxon>Aspergillus subgen. Circumdati</taxon>
    </lineage>
</organism>
<keyword evidence="3" id="KW-1185">Reference proteome</keyword>
<protein>
    <recommendedName>
        <fullName evidence="1">DNA topoisomerase I catalytic core eukaryotic-type domain-containing protein</fullName>
    </recommendedName>
</protein>
<sequence>MEPEDRVIEKIKAYSAANQMVAVLCNDKRTVSVNHSTQMEKLQGRVKVIQYQRWHLKQQMLSVDPTIQDEMGSQFFELSTTLWIMGGLRNIRRR</sequence>
<dbReference type="InterPro" id="IPR014727">
    <property type="entry name" value="TopoI_cat_a/b-sub_euk"/>
</dbReference>